<sequence>MASPISILSLFALVLISGYFTFPLDNFSSESSPLSFENELTTEHSFNARATVGDDFFTTPSEESTSSVTEPFSFEYTTITTDVKRSVDDGSDIFATTVEYEFTTDAERRERMTEDFSTVESSTFTDITEKTPKEKREMETASDIVEKGTTERVEITENSKRGLEVELPFGKEPKETQSSLEFTTLATTLFASTSSDVAPELYTPTSTEFSPIELTTQKYVGSLRKEDDDEEHESDRKQKPQEKVDEERKPEKEEVHKPEEEEEEERKPEKEHKRKPKKEERKPEEEEEERKSEEHETAVVSDNKKDSKKKLSKSDKNDSSDSGENSKEKYATGQLLDQDSSKSLEQRPKGFAILVEPDVFFTSMTNEVAKNQQFTTESTKLAQGSTLLLFLLAGFLFCACLTASTLAFVKNRHKLNRKSRIIEMEAYLDEHYTHPFLFHQYYEK</sequence>
<gene>
    <name evidence="4" type="ORF">XAT740_LOCUS13891</name>
</gene>
<feature type="region of interest" description="Disordered" evidence="1">
    <location>
        <begin position="194"/>
        <end position="343"/>
    </location>
</feature>
<feature type="signal peptide" evidence="3">
    <location>
        <begin position="1"/>
        <end position="18"/>
    </location>
</feature>
<dbReference type="EMBL" id="CAJNOR010000818">
    <property type="protein sequence ID" value="CAF1014340.1"/>
    <property type="molecule type" value="Genomic_DNA"/>
</dbReference>
<feature type="chain" id="PRO_5032589384" evidence="3">
    <location>
        <begin position="19"/>
        <end position="444"/>
    </location>
</feature>
<comment type="caution">
    <text evidence="4">The sequence shown here is derived from an EMBL/GenBank/DDBJ whole genome shotgun (WGS) entry which is preliminary data.</text>
</comment>
<evidence type="ECO:0000256" key="1">
    <source>
        <dbReference type="SAM" id="MobiDB-lite"/>
    </source>
</evidence>
<keyword evidence="2" id="KW-1133">Transmembrane helix</keyword>
<feature type="compositionally biased region" description="Basic and acidic residues" evidence="1">
    <location>
        <begin position="233"/>
        <end position="305"/>
    </location>
</feature>
<evidence type="ECO:0000313" key="5">
    <source>
        <dbReference type="Proteomes" id="UP000663828"/>
    </source>
</evidence>
<keyword evidence="2" id="KW-0472">Membrane</keyword>
<keyword evidence="2" id="KW-0812">Transmembrane</keyword>
<feature type="transmembrane region" description="Helical" evidence="2">
    <location>
        <begin position="387"/>
        <end position="409"/>
    </location>
</feature>
<evidence type="ECO:0000313" key="4">
    <source>
        <dbReference type="EMBL" id="CAF1014340.1"/>
    </source>
</evidence>
<evidence type="ECO:0000256" key="3">
    <source>
        <dbReference type="SAM" id="SignalP"/>
    </source>
</evidence>
<evidence type="ECO:0000256" key="2">
    <source>
        <dbReference type="SAM" id="Phobius"/>
    </source>
</evidence>
<reference evidence="4" key="1">
    <citation type="submission" date="2021-02" db="EMBL/GenBank/DDBJ databases">
        <authorList>
            <person name="Nowell W R."/>
        </authorList>
    </citation>
    <scope>NUCLEOTIDE SEQUENCE</scope>
</reference>
<proteinExistence type="predicted"/>
<keyword evidence="3" id="KW-0732">Signal</keyword>
<accession>A0A814HQ74</accession>
<dbReference type="AlphaFoldDB" id="A0A814HQ74"/>
<keyword evidence="5" id="KW-1185">Reference proteome</keyword>
<dbReference type="Proteomes" id="UP000663828">
    <property type="component" value="Unassembled WGS sequence"/>
</dbReference>
<organism evidence="4 5">
    <name type="scientific">Adineta ricciae</name>
    <name type="common">Rotifer</name>
    <dbReference type="NCBI Taxonomy" id="249248"/>
    <lineage>
        <taxon>Eukaryota</taxon>
        <taxon>Metazoa</taxon>
        <taxon>Spiralia</taxon>
        <taxon>Gnathifera</taxon>
        <taxon>Rotifera</taxon>
        <taxon>Eurotatoria</taxon>
        <taxon>Bdelloidea</taxon>
        <taxon>Adinetida</taxon>
        <taxon>Adinetidae</taxon>
        <taxon>Adineta</taxon>
    </lineage>
</organism>
<feature type="compositionally biased region" description="Basic and acidic residues" evidence="1">
    <location>
        <begin position="312"/>
        <end position="330"/>
    </location>
</feature>
<feature type="compositionally biased region" description="Polar residues" evidence="1">
    <location>
        <begin position="203"/>
        <end position="219"/>
    </location>
</feature>
<name>A0A814HQ74_ADIRI</name>
<protein>
    <submittedName>
        <fullName evidence="4">Uncharacterized protein</fullName>
    </submittedName>
</protein>